<reference evidence="1 2" key="1">
    <citation type="journal article" date="2016" name="Mol. Biol. Evol.">
        <title>Comparative Genomics of Early-Diverging Mushroom-Forming Fungi Provides Insights into the Origins of Lignocellulose Decay Capabilities.</title>
        <authorList>
            <person name="Nagy L.G."/>
            <person name="Riley R."/>
            <person name="Tritt A."/>
            <person name="Adam C."/>
            <person name="Daum C."/>
            <person name="Floudas D."/>
            <person name="Sun H."/>
            <person name="Yadav J.S."/>
            <person name="Pangilinan J."/>
            <person name="Larsson K.H."/>
            <person name="Matsuura K."/>
            <person name="Barry K."/>
            <person name="Labutti K."/>
            <person name="Kuo R."/>
            <person name="Ohm R.A."/>
            <person name="Bhattacharya S.S."/>
            <person name="Shirouzu T."/>
            <person name="Yoshinaga Y."/>
            <person name="Martin F.M."/>
            <person name="Grigoriev I.V."/>
            <person name="Hibbett D.S."/>
        </authorList>
    </citation>
    <scope>NUCLEOTIDE SEQUENCE [LARGE SCALE GENOMIC DNA]</scope>
    <source>
        <strain evidence="1 2">TUFC12733</strain>
    </source>
</reference>
<proteinExistence type="predicted"/>
<evidence type="ECO:0000313" key="2">
    <source>
        <dbReference type="Proteomes" id="UP000076738"/>
    </source>
</evidence>
<dbReference type="AlphaFoldDB" id="A0A167Q3J6"/>
<dbReference type="Proteomes" id="UP000076738">
    <property type="component" value="Unassembled WGS sequence"/>
</dbReference>
<evidence type="ECO:0000313" key="1">
    <source>
        <dbReference type="EMBL" id="KZO99376.1"/>
    </source>
</evidence>
<name>A0A167Q3J6_CALVF</name>
<keyword evidence="2" id="KW-1185">Reference proteome</keyword>
<organism evidence="1 2">
    <name type="scientific">Calocera viscosa (strain TUFC12733)</name>
    <dbReference type="NCBI Taxonomy" id="1330018"/>
    <lineage>
        <taxon>Eukaryota</taxon>
        <taxon>Fungi</taxon>
        <taxon>Dikarya</taxon>
        <taxon>Basidiomycota</taxon>
        <taxon>Agaricomycotina</taxon>
        <taxon>Dacrymycetes</taxon>
        <taxon>Dacrymycetales</taxon>
        <taxon>Dacrymycetaceae</taxon>
        <taxon>Calocera</taxon>
    </lineage>
</organism>
<sequence length="194" mass="21400">MIRISTCLARFCCSLPPVVQGFPRPESHIRLRAKRPEAASCSAAASAWRASLVRGSHTLEKAACALVERGPCATPKLDYASGSQMMACSSSSLIRPLGIRSVLPNFLSDLMMSRPDFRAATAVTADQYRLFSHVPACVVPAALCIKCQCFPLRTCSNMQQWHAPLLHQGEGYEKHILRKDTLAWTDVRKPPYQL</sequence>
<accession>A0A167Q3J6</accession>
<dbReference type="EMBL" id="KV417272">
    <property type="protein sequence ID" value="KZO99376.1"/>
    <property type="molecule type" value="Genomic_DNA"/>
</dbReference>
<protein>
    <submittedName>
        <fullName evidence="1">Uncharacterized protein</fullName>
    </submittedName>
</protein>
<gene>
    <name evidence="1" type="ORF">CALVIDRAFT_379216</name>
</gene>